<dbReference type="GO" id="GO:0047324">
    <property type="term" value="F:phosphoenolpyruvate-glycerone phosphotransferase activity"/>
    <property type="evidence" value="ECO:0007669"/>
    <property type="project" value="InterPro"/>
</dbReference>
<dbReference type="SUPFAM" id="SSF53062">
    <property type="entry name" value="PTS system fructose IIA component-like"/>
    <property type="match status" value="1"/>
</dbReference>
<feature type="domain" description="PTS EIIA type-4" evidence="3">
    <location>
        <begin position="1"/>
        <end position="144"/>
    </location>
</feature>
<dbReference type="InterPro" id="IPR039643">
    <property type="entry name" value="DhaM"/>
</dbReference>
<evidence type="ECO:0000313" key="4">
    <source>
        <dbReference type="EMBL" id="MBP1900404.1"/>
    </source>
</evidence>
<accession>A0A8J7R5C8</accession>
<dbReference type="PROSITE" id="PS51096">
    <property type="entry name" value="PTS_EIIA_TYPE_4"/>
    <property type="match status" value="1"/>
</dbReference>
<gene>
    <name evidence="4" type="ORF">J2744_000056</name>
</gene>
<dbReference type="AlphaFoldDB" id="A0A8J7R5C8"/>
<evidence type="ECO:0000256" key="1">
    <source>
        <dbReference type="ARBA" id="ARBA00022679"/>
    </source>
</evidence>
<keyword evidence="5" id="KW-1185">Reference proteome</keyword>
<dbReference type="GO" id="GO:0009401">
    <property type="term" value="P:phosphoenolpyruvate-dependent sugar phosphotransferase system"/>
    <property type="evidence" value="ECO:0007669"/>
    <property type="project" value="InterPro"/>
</dbReference>
<comment type="caution">
    <text evidence="4">The sequence shown here is derived from an EMBL/GenBank/DDBJ whole genome shotgun (WGS) entry which is preliminary data.</text>
</comment>
<dbReference type="GO" id="GO:0016020">
    <property type="term" value="C:membrane"/>
    <property type="evidence" value="ECO:0007669"/>
    <property type="project" value="InterPro"/>
</dbReference>
<dbReference type="PANTHER" id="PTHR38594:SF1">
    <property type="entry name" value="PEP-DEPENDENT DIHYDROXYACETONE KINASE, PHOSPHORYL DONOR SUBUNIT DHAM"/>
    <property type="match status" value="1"/>
</dbReference>
<organism evidence="4 5">
    <name type="scientific">Halorubrum trapanicum</name>
    <dbReference type="NCBI Taxonomy" id="29284"/>
    <lineage>
        <taxon>Archaea</taxon>
        <taxon>Methanobacteriati</taxon>
        <taxon>Methanobacteriota</taxon>
        <taxon>Stenosarchaea group</taxon>
        <taxon>Halobacteria</taxon>
        <taxon>Halobacteriales</taxon>
        <taxon>Haloferacaceae</taxon>
        <taxon>Halorubrum</taxon>
    </lineage>
</organism>
<evidence type="ECO:0000259" key="3">
    <source>
        <dbReference type="PROSITE" id="PS51096"/>
    </source>
</evidence>
<protein>
    <submittedName>
        <fullName evidence="4">Dihydroxyacetone kinase DhaKLM complex PTS-EIIA-like component DhaM</fullName>
    </submittedName>
</protein>
<dbReference type="Gene3D" id="3.40.50.510">
    <property type="entry name" value="Phosphotransferase system, mannose-type IIA component"/>
    <property type="match status" value="1"/>
</dbReference>
<dbReference type="Proteomes" id="UP000770586">
    <property type="component" value="Unassembled WGS sequence"/>
</dbReference>
<dbReference type="InterPro" id="IPR036662">
    <property type="entry name" value="PTS_EIIA_man-typ_sf"/>
</dbReference>
<feature type="compositionally biased region" description="Basic and acidic residues" evidence="2">
    <location>
        <begin position="130"/>
        <end position="144"/>
    </location>
</feature>
<name>A0A8J7R5C8_9EURY</name>
<evidence type="ECO:0000313" key="5">
    <source>
        <dbReference type="Proteomes" id="UP000770586"/>
    </source>
</evidence>
<dbReference type="EMBL" id="JAGGKE010000001">
    <property type="protein sequence ID" value="MBP1900404.1"/>
    <property type="molecule type" value="Genomic_DNA"/>
</dbReference>
<feature type="region of interest" description="Disordered" evidence="2">
    <location>
        <begin position="53"/>
        <end position="75"/>
    </location>
</feature>
<dbReference type="GO" id="GO:0019563">
    <property type="term" value="P:glycerol catabolic process"/>
    <property type="evidence" value="ECO:0007669"/>
    <property type="project" value="InterPro"/>
</dbReference>
<dbReference type="OrthoDB" id="306716at2157"/>
<evidence type="ECO:0000256" key="2">
    <source>
        <dbReference type="SAM" id="MobiDB-lite"/>
    </source>
</evidence>
<keyword evidence="1" id="KW-0808">Transferase</keyword>
<sequence length="144" mass="14097">MVGIVVVSHSERAAEGIAEVAAEMAGDTRIEPVGGDGKGGIGTVPDAIGDAIDAAAGGTDEGDATDAEDRGDATESDGVVVLVDLGSAVMNADVAVELSDAEAVIADAPVLEGAVNAAVAATDPSATVESVREQAEAARDIEKL</sequence>
<dbReference type="PANTHER" id="PTHR38594">
    <property type="entry name" value="PEP-DEPENDENT DIHYDROXYACETONE KINASE, PHOSPHORYL DONOR SUBUNIT DHAM"/>
    <property type="match status" value="1"/>
</dbReference>
<dbReference type="InterPro" id="IPR004701">
    <property type="entry name" value="PTS_EIIA_man-typ"/>
</dbReference>
<dbReference type="Pfam" id="PF03610">
    <property type="entry name" value="EIIA-man"/>
    <property type="match status" value="2"/>
</dbReference>
<feature type="region of interest" description="Disordered" evidence="2">
    <location>
        <begin position="124"/>
        <end position="144"/>
    </location>
</feature>
<dbReference type="RefSeq" id="WP_209543028.1">
    <property type="nucleotide sequence ID" value="NZ_BAAADX010000003.1"/>
</dbReference>
<keyword evidence="4" id="KW-0418">Kinase</keyword>
<reference evidence="4 5" key="1">
    <citation type="submission" date="2021-03" db="EMBL/GenBank/DDBJ databases">
        <title>Genomic Encyclopedia of Type Strains, Phase IV (KMG-IV): sequencing the most valuable type-strain genomes for metagenomic binning, comparative biology and taxonomic classification.</title>
        <authorList>
            <person name="Goeker M."/>
        </authorList>
    </citation>
    <scope>NUCLEOTIDE SEQUENCE [LARGE SCALE GENOMIC DNA]</scope>
    <source>
        <strain evidence="4 5">DSM 12287</strain>
    </source>
</reference>
<proteinExistence type="predicted"/>